<evidence type="ECO:0000313" key="1">
    <source>
        <dbReference type="EMBL" id="CAF4530428.1"/>
    </source>
</evidence>
<gene>
    <name evidence="1" type="ORF">UJA718_LOCUS28166</name>
</gene>
<sequence>MPHTPRSKCAGCERSLDSHEFREVMSVGIENLAISHSNANIDTQPKSISIPVFRCSKSHHSCVFCDEKDSCSTKVLSCIQRTMIFLKCEQFNLLVNTVSSMRNSHVRSVRVVVAVFLAKLRLGLSNRPRSINLYRTRPFGMRRIAVVLHRAKKRSCTVVIRCMAKRQITAIFGLKRYKTIVYVAVCDCLQS</sequence>
<dbReference type="Proteomes" id="UP000663873">
    <property type="component" value="Unassembled WGS sequence"/>
</dbReference>
<proteinExistence type="predicted"/>
<dbReference type="AlphaFoldDB" id="A0A820XC33"/>
<keyword evidence="2" id="KW-1185">Reference proteome</keyword>
<evidence type="ECO:0000313" key="2">
    <source>
        <dbReference type="Proteomes" id="UP000663873"/>
    </source>
</evidence>
<accession>A0A820XC33</accession>
<protein>
    <submittedName>
        <fullName evidence="1">Uncharacterized protein</fullName>
    </submittedName>
</protein>
<comment type="caution">
    <text evidence="1">The sequence shown here is derived from an EMBL/GenBank/DDBJ whole genome shotgun (WGS) entry which is preliminary data.</text>
</comment>
<organism evidence="1 2">
    <name type="scientific">Rotaria socialis</name>
    <dbReference type="NCBI Taxonomy" id="392032"/>
    <lineage>
        <taxon>Eukaryota</taxon>
        <taxon>Metazoa</taxon>
        <taxon>Spiralia</taxon>
        <taxon>Gnathifera</taxon>
        <taxon>Rotifera</taxon>
        <taxon>Eurotatoria</taxon>
        <taxon>Bdelloidea</taxon>
        <taxon>Philodinida</taxon>
        <taxon>Philodinidae</taxon>
        <taxon>Rotaria</taxon>
    </lineage>
</organism>
<dbReference type="EMBL" id="CAJOBP010008230">
    <property type="protein sequence ID" value="CAF4530428.1"/>
    <property type="molecule type" value="Genomic_DNA"/>
</dbReference>
<reference evidence="1" key="1">
    <citation type="submission" date="2021-02" db="EMBL/GenBank/DDBJ databases">
        <authorList>
            <person name="Nowell W R."/>
        </authorList>
    </citation>
    <scope>NUCLEOTIDE SEQUENCE</scope>
</reference>
<name>A0A820XC33_9BILA</name>